<dbReference type="OrthoDB" id="408208at2759"/>
<evidence type="ECO:0000313" key="1">
    <source>
        <dbReference type="EMBL" id="CAI3994771.1"/>
    </source>
</evidence>
<dbReference type="EMBL" id="CAMXCT020001994">
    <property type="protein sequence ID" value="CAL1148146.1"/>
    <property type="molecule type" value="Genomic_DNA"/>
</dbReference>
<dbReference type="EMBL" id="CAMXCT010001994">
    <property type="protein sequence ID" value="CAI3994771.1"/>
    <property type="molecule type" value="Genomic_DNA"/>
</dbReference>
<accession>A0A9P1CNT8</accession>
<evidence type="ECO:0000313" key="3">
    <source>
        <dbReference type="Proteomes" id="UP001152797"/>
    </source>
</evidence>
<reference evidence="1" key="1">
    <citation type="submission" date="2022-10" db="EMBL/GenBank/DDBJ databases">
        <authorList>
            <person name="Chen Y."/>
            <person name="Dougan E. K."/>
            <person name="Chan C."/>
            <person name="Rhodes N."/>
            <person name="Thang M."/>
        </authorList>
    </citation>
    <scope>NUCLEOTIDE SEQUENCE</scope>
</reference>
<organism evidence="1">
    <name type="scientific">Cladocopium goreaui</name>
    <dbReference type="NCBI Taxonomy" id="2562237"/>
    <lineage>
        <taxon>Eukaryota</taxon>
        <taxon>Sar</taxon>
        <taxon>Alveolata</taxon>
        <taxon>Dinophyceae</taxon>
        <taxon>Suessiales</taxon>
        <taxon>Symbiodiniaceae</taxon>
        <taxon>Cladocopium</taxon>
    </lineage>
</organism>
<comment type="caution">
    <text evidence="1">The sequence shown here is derived from an EMBL/GenBank/DDBJ whole genome shotgun (WGS) entry which is preliminary data.</text>
</comment>
<reference evidence="2 3" key="2">
    <citation type="submission" date="2024-05" db="EMBL/GenBank/DDBJ databases">
        <authorList>
            <person name="Chen Y."/>
            <person name="Shah S."/>
            <person name="Dougan E. K."/>
            <person name="Thang M."/>
            <person name="Chan C."/>
        </authorList>
    </citation>
    <scope>NUCLEOTIDE SEQUENCE [LARGE SCALE GENOMIC DNA]</scope>
</reference>
<proteinExistence type="predicted"/>
<protein>
    <submittedName>
        <fullName evidence="1">Uncharacterized protein</fullName>
    </submittedName>
</protein>
<dbReference type="Proteomes" id="UP001152797">
    <property type="component" value="Unassembled WGS sequence"/>
</dbReference>
<dbReference type="AlphaFoldDB" id="A0A9P1CNT8"/>
<dbReference type="EMBL" id="CAMXCT030001994">
    <property type="protein sequence ID" value="CAL4782083.1"/>
    <property type="molecule type" value="Genomic_DNA"/>
</dbReference>
<sequence length="132" mass="14083">MPTSVSIQPCSGGKCLVAELDFEMGEVVLEETPLLEMPDDSVLSFSATSHYEAAWLYSQHCLSKDSFGALLSLGLSEGAASSGKVEEVKKALTKVSHAEYEMALRFLVSTGPPPPCSRSCRGSTIPAHQMCV</sequence>
<keyword evidence="3" id="KW-1185">Reference proteome</keyword>
<evidence type="ECO:0000313" key="2">
    <source>
        <dbReference type="EMBL" id="CAL4782083.1"/>
    </source>
</evidence>
<gene>
    <name evidence="1" type="ORF">C1SCF055_LOCUS21394</name>
</gene>
<name>A0A9P1CNT8_9DINO</name>